<reference evidence="4 5" key="1">
    <citation type="journal article" date="2018" name="BMC Genomics">
        <title>Comparative genome analyses reveal sequence features reflecting distinct modes of host-adaptation between dicot and monocot powdery mildew.</title>
        <authorList>
            <person name="Wu Y."/>
            <person name="Ma X."/>
            <person name="Pan Z."/>
            <person name="Kale S.D."/>
            <person name="Song Y."/>
            <person name="King H."/>
            <person name="Zhang Q."/>
            <person name="Presley C."/>
            <person name="Deng X."/>
            <person name="Wei C.I."/>
            <person name="Xiao S."/>
        </authorList>
    </citation>
    <scope>NUCLEOTIDE SEQUENCE [LARGE SCALE GENOMIC DNA]</scope>
    <source>
        <strain evidence="4">UMSG2</strain>
    </source>
</reference>
<keyword evidence="1" id="KW-0175">Coiled coil</keyword>
<dbReference type="AlphaFoldDB" id="A0A420HK24"/>
<evidence type="ECO:0000313" key="4">
    <source>
        <dbReference type="EMBL" id="RKF57777.1"/>
    </source>
</evidence>
<feature type="region of interest" description="Disordered" evidence="2">
    <location>
        <begin position="215"/>
        <end position="316"/>
    </location>
</feature>
<dbReference type="STRING" id="212602.A0A420HK24"/>
<organism evidence="4 5">
    <name type="scientific">Erysiphe neolycopersici</name>
    <dbReference type="NCBI Taxonomy" id="212602"/>
    <lineage>
        <taxon>Eukaryota</taxon>
        <taxon>Fungi</taxon>
        <taxon>Dikarya</taxon>
        <taxon>Ascomycota</taxon>
        <taxon>Pezizomycotina</taxon>
        <taxon>Leotiomycetes</taxon>
        <taxon>Erysiphales</taxon>
        <taxon>Erysiphaceae</taxon>
        <taxon>Erysiphe</taxon>
    </lineage>
</organism>
<evidence type="ECO:0000313" key="5">
    <source>
        <dbReference type="Proteomes" id="UP000286134"/>
    </source>
</evidence>
<dbReference type="InterPro" id="IPR048743">
    <property type="entry name" value="AME1"/>
</dbReference>
<feature type="domain" description="Inner kinetochore subunit AME1" evidence="3">
    <location>
        <begin position="421"/>
        <end position="633"/>
    </location>
</feature>
<name>A0A420HK24_9PEZI</name>
<comment type="caution">
    <text evidence="4">The sequence shown here is derived from an EMBL/GenBank/DDBJ whole genome shotgun (WGS) entry which is preliminary data.</text>
</comment>
<gene>
    <name evidence="4" type="ORF">OnM2_072022</name>
</gene>
<feature type="compositionally biased region" description="Basic residues" evidence="2">
    <location>
        <begin position="375"/>
        <end position="389"/>
    </location>
</feature>
<dbReference type="EMBL" id="MCFK01007206">
    <property type="protein sequence ID" value="RKF57777.1"/>
    <property type="molecule type" value="Genomic_DNA"/>
</dbReference>
<dbReference type="Pfam" id="PF20994">
    <property type="entry name" value="CENPU"/>
    <property type="match status" value="1"/>
</dbReference>
<dbReference type="Proteomes" id="UP000286134">
    <property type="component" value="Unassembled WGS sequence"/>
</dbReference>
<evidence type="ECO:0000259" key="3">
    <source>
        <dbReference type="Pfam" id="PF20994"/>
    </source>
</evidence>
<feature type="region of interest" description="Disordered" evidence="2">
    <location>
        <begin position="29"/>
        <end position="49"/>
    </location>
</feature>
<keyword evidence="5" id="KW-1185">Reference proteome</keyword>
<sequence>MASRQERMQQRLRGVLRREIRDVDFGLTFPTTLKGESQPRQHPPEPTLTPQKVLTQVDIIKDPEVSPSIVLRNQVSLVQNTDAAEGSGEHFNPARSANANTSKKRRTLDKKDINSISSQSPRKSQEKNDSHNSQRFRDDFISNTLPVHTLPDESNKSISKVSYGKDKSYGGLPYLKAPKLGRTPRRSQGIQVVTESPTNAPGSGQRVQLNQPFSQDVTLPTGHSNSRKRANNTTPSLPPKRRKERSRDETQSSSLTEEEKSTILNYQNDDHDDNELDELSPDRSLLQDPRVGRQSSELRNSSVGIGRQNDANTTDDVSAANILSMYQKQRYGSSRHESPDLDLPSTEPARKKQRQSKRRSFIDSPLVNKNSFPKIRTKGNKKKNSKTRSKSSIPITVHRLTTPINFEDGYGERNSAEIFNTRKSHVTRKDVNWIDILIKACEEIIGTRTSALKYRVDECEDIATRREFKTKWQAIKLFGKELQDQLLEFTLDLDNAHFLERRLREEQKKKLHLREEILRIRAEREKVAVKIDEIREQHSKAEEKSLSHANLNNAIHNLELTMDTARDGLRDGDSPSLYSINSRNQYRHDNSTLNLAGTQVLLKSIAHLVTGQRNSSIGGLLTQVKDFNLFLERAAIVLERRREE</sequence>
<dbReference type="OrthoDB" id="5377952at2759"/>
<feature type="compositionally biased region" description="Acidic residues" evidence="2">
    <location>
        <begin position="270"/>
        <end position="279"/>
    </location>
</feature>
<feature type="compositionally biased region" description="Polar residues" evidence="2">
    <location>
        <begin position="215"/>
        <end position="224"/>
    </location>
</feature>
<evidence type="ECO:0000256" key="2">
    <source>
        <dbReference type="SAM" id="MobiDB-lite"/>
    </source>
</evidence>
<accession>A0A420HK24</accession>
<feature type="compositionally biased region" description="Polar residues" evidence="2">
    <location>
        <begin position="293"/>
        <end position="316"/>
    </location>
</feature>
<evidence type="ECO:0000256" key="1">
    <source>
        <dbReference type="SAM" id="Coils"/>
    </source>
</evidence>
<protein>
    <submittedName>
        <fullName evidence="4">Putative at hook domain-containing protein</fullName>
    </submittedName>
</protein>
<feature type="coiled-coil region" evidence="1">
    <location>
        <begin position="496"/>
        <end position="544"/>
    </location>
</feature>
<proteinExistence type="predicted"/>
<feature type="region of interest" description="Disordered" evidence="2">
    <location>
        <begin position="329"/>
        <end position="392"/>
    </location>
</feature>
<feature type="region of interest" description="Disordered" evidence="2">
    <location>
        <begin position="81"/>
        <end position="189"/>
    </location>
</feature>
<feature type="compositionally biased region" description="Basic and acidic residues" evidence="2">
    <location>
        <begin position="123"/>
        <end position="140"/>
    </location>
</feature>